<dbReference type="PANTHER" id="PTHR31973:SF195">
    <property type="entry name" value="MUDR FAMILY TRANSPOSASE"/>
    <property type="match status" value="1"/>
</dbReference>
<comment type="caution">
    <text evidence="2">The sequence shown here is derived from an EMBL/GenBank/DDBJ whole genome shotgun (WGS) entry which is preliminary data.</text>
</comment>
<evidence type="ECO:0000313" key="2">
    <source>
        <dbReference type="EMBL" id="KAK0604695.1"/>
    </source>
</evidence>
<proteinExistence type="predicted"/>
<dbReference type="InterPro" id="IPR018289">
    <property type="entry name" value="MULE_transposase_dom"/>
</dbReference>
<evidence type="ECO:0000313" key="3">
    <source>
        <dbReference type="Proteomes" id="UP001168877"/>
    </source>
</evidence>
<organism evidence="2 3">
    <name type="scientific">Acer saccharum</name>
    <name type="common">Sugar maple</name>
    <dbReference type="NCBI Taxonomy" id="4024"/>
    <lineage>
        <taxon>Eukaryota</taxon>
        <taxon>Viridiplantae</taxon>
        <taxon>Streptophyta</taxon>
        <taxon>Embryophyta</taxon>
        <taxon>Tracheophyta</taxon>
        <taxon>Spermatophyta</taxon>
        <taxon>Magnoliopsida</taxon>
        <taxon>eudicotyledons</taxon>
        <taxon>Gunneridae</taxon>
        <taxon>Pentapetalae</taxon>
        <taxon>rosids</taxon>
        <taxon>malvids</taxon>
        <taxon>Sapindales</taxon>
        <taxon>Sapindaceae</taxon>
        <taxon>Hippocastanoideae</taxon>
        <taxon>Acereae</taxon>
        <taxon>Acer</taxon>
    </lineage>
</organism>
<dbReference type="Proteomes" id="UP001168877">
    <property type="component" value="Unassembled WGS sequence"/>
</dbReference>
<reference evidence="2" key="1">
    <citation type="journal article" date="2022" name="Plant J.">
        <title>Strategies of tolerance reflected in two North American maple genomes.</title>
        <authorList>
            <person name="McEvoy S.L."/>
            <person name="Sezen U.U."/>
            <person name="Trouern-Trend A."/>
            <person name="McMahon S.M."/>
            <person name="Schaberg P.G."/>
            <person name="Yang J."/>
            <person name="Wegrzyn J.L."/>
            <person name="Swenson N.G."/>
        </authorList>
    </citation>
    <scope>NUCLEOTIDE SEQUENCE</scope>
    <source>
        <strain evidence="2">NS2018</strain>
    </source>
</reference>
<sequence length="206" mass="24378">MFITTCQDANNQVFPLAYGWGDVECEDSWTWFLMELKKAIGCHVNCIIISNHSPAIKVAMAKEYPEITHGLCGFYMNMNLKNIFKSHIVCNLFREDSRAHRESEFLEKMQEFSLVNRRSYEYLMRVGPRRWSHAYCPNRRYRGMTSNIVKCMNKCLRYARQLPITTLVEYIRDMMQKWFPECRDATSKNATQLSQWAIDKLTTQKN</sequence>
<gene>
    <name evidence="2" type="ORF">LWI29_018367</name>
</gene>
<dbReference type="PANTHER" id="PTHR31973">
    <property type="entry name" value="POLYPROTEIN, PUTATIVE-RELATED"/>
    <property type="match status" value="1"/>
</dbReference>
<feature type="domain" description="MULE transposase" evidence="1">
    <location>
        <begin position="2"/>
        <end position="79"/>
    </location>
</feature>
<protein>
    <recommendedName>
        <fullName evidence="1">MULE transposase domain-containing protein</fullName>
    </recommendedName>
</protein>
<dbReference type="AlphaFoldDB" id="A0AA39THD5"/>
<accession>A0AA39THD5</accession>
<name>A0AA39THD5_ACESA</name>
<keyword evidence="3" id="KW-1185">Reference proteome</keyword>
<dbReference type="EMBL" id="JAUESC010000002">
    <property type="protein sequence ID" value="KAK0604695.1"/>
    <property type="molecule type" value="Genomic_DNA"/>
</dbReference>
<reference evidence="2" key="2">
    <citation type="submission" date="2023-06" db="EMBL/GenBank/DDBJ databases">
        <authorList>
            <person name="Swenson N.G."/>
            <person name="Wegrzyn J.L."/>
            <person name="Mcevoy S.L."/>
        </authorList>
    </citation>
    <scope>NUCLEOTIDE SEQUENCE</scope>
    <source>
        <strain evidence="2">NS2018</strain>
        <tissue evidence="2">Leaf</tissue>
    </source>
</reference>
<dbReference type="Pfam" id="PF10551">
    <property type="entry name" value="MULE"/>
    <property type="match status" value="1"/>
</dbReference>
<evidence type="ECO:0000259" key="1">
    <source>
        <dbReference type="Pfam" id="PF10551"/>
    </source>
</evidence>